<keyword evidence="4" id="KW-0472">Membrane</keyword>
<dbReference type="GO" id="GO:0009279">
    <property type="term" value="C:cell outer membrane"/>
    <property type="evidence" value="ECO:0007669"/>
    <property type="project" value="UniProtKB-SubCell"/>
</dbReference>
<dbReference type="Proteomes" id="UP000265926">
    <property type="component" value="Unassembled WGS sequence"/>
</dbReference>
<evidence type="ECO:0000313" key="9">
    <source>
        <dbReference type="EMBL" id="RIJ48041.1"/>
    </source>
</evidence>
<keyword evidence="10" id="KW-1185">Reference proteome</keyword>
<evidence type="ECO:0000256" key="3">
    <source>
        <dbReference type="ARBA" id="ARBA00022729"/>
    </source>
</evidence>
<name>A0A399T1N5_9BACT</name>
<dbReference type="RefSeq" id="WP_119438387.1">
    <property type="nucleotide sequence ID" value="NZ_QWGR01000006.1"/>
</dbReference>
<dbReference type="InterPro" id="IPR012944">
    <property type="entry name" value="SusD_RagB_dom"/>
</dbReference>
<feature type="domain" description="RagB/SusD" evidence="7">
    <location>
        <begin position="344"/>
        <end position="633"/>
    </location>
</feature>
<reference evidence="9 10" key="1">
    <citation type="submission" date="2018-08" db="EMBL/GenBank/DDBJ databases">
        <title>Pallidiluteibacterium maritimus gen. nov., sp. nov., isolated from coastal sediment.</title>
        <authorList>
            <person name="Zhou L.Y."/>
        </authorList>
    </citation>
    <scope>NUCLEOTIDE SEQUENCE [LARGE SCALE GENOMIC DNA]</scope>
    <source>
        <strain evidence="9 10">XSD2</strain>
    </source>
</reference>
<evidence type="ECO:0000259" key="8">
    <source>
        <dbReference type="Pfam" id="PF14322"/>
    </source>
</evidence>
<dbReference type="AlphaFoldDB" id="A0A399T1N5"/>
<evidence type="ECO:0000256" key="2">
    <source>
        <dbReference type="ARBA" id="ARBA00006275"/>
    </source>
</evidence>
<proteinExistence type="inferred from homology"/>
<sequence length="633" mass="73856">MKKIKLIYLLLIITLITSCNDYLDVVPDNVATIDNAFTDRYNAEKYLATCYSYLPNFGGYNNNPTLIAGDELWMPEKYKGVYGALIARGNQSATSPSLDYWRGTNGGKNMYQAIRSCNIFLERITSVPDLRKDELTRWIAEVKFLKAYFHFYLIRMYGPIHITDQSIPVSAETQATKVYRDPVNDCFQYVIDLLDESISDLPLAIQISKTELGRITKPIAVGIKARVMITWASPLFNGNPDYASLVDNKGTQLFPSNYDEERWQKAAEATKEAIEIAHEAGIKLYQPDDVETPYNWSDTTVMKVALRNRVSERWNVEGIWASTTGMVGHELQHHVQPRFFALKENSVRSNMAATFNVVESYYSKNGVPIEEDKNFDFENRYKRKKAEYPDRYFIKQGEETAVINFNREFRYYSDIAFDRSIWFGNGRSENENDPWWMKMRKGEFGAVYDQWDQGLTGYFPKKLVSEQSEFNSDGTQYYAETYPFPVLRLADLYLYYAEALNETLDAPNEEVYQWIDQVRERAGLKGVVESWREHSIDPSKPTTKDGMRKIIQQERMIEFSFEGGRFWDLRRWKRTFEFQNRPVLGWNVFAQEVENYYKLNTVFVQSFTTRDYLWPIAENEIILNPNIIQNVGW</sequence>
<feature type="signal peptide" evidence="6">
    <location>
        <begin position="1"/>
        <end position="21"/>
    </location>
</feature>
<evidence type="ECO:0000259" key="7">
    <source>
        <dbReference type="Pfam" id="PF07980"/>
    </source>
</evidence>
<dbReference type="InterPro" id="IPR011990">
    <property type="entry name" value="TPR-like_helical_dom_sf"/>
</dbReference>
<comment type="similarity">
    <text evidence="2">Belongs to the SusD family.</text>
</comment>
<evidence type="ECO:0000313" key="10">
    <source>
        <dbReference type="Proteomes" id="UP000265926"/>
    </source>
</evidence>
<protein>
    <submittedName>
        <fullName evidence="9">RagB/SusD family nutrient uptake outer membrane protein</fullName>
    </submittedName>
</protein>
<dbReference type="OrthoDB" id="724176at2"/>
<evidence type="ECO:0000256" key="5">
    <source>
        <dbReference type="ARBA" id="ARBA00023237"/>
    </source>
</evidence>
<keyword evidence="3 6" id="KW-0732">Signal</keyword>
<dbReference type="EMBL" id="QWGR01000006">
    <property type="protein sequence ID" value="RIJ48041.1"/>
    <property type="molecule type" value="Genomic_DNA"/>
</dbReference>
<evidence type="ECO:0000256" key="6">
    <source>
        <dbReference type="SAM" id="SignalP"/>
    </source>
</evidence>
<dbReference type="SUPFAM" id="SSF48452">
    <property type="entry name" value="TPR-like"/>
    <property type="match status" value="1"/>
</dbReference>
<keyword evidence="5" id="KW-0998">Cell outer membrane</keyword>
<dbReference type="InterPro" id="IPR033985">
    <property type="entry name" value="SusD-like_N"/>
</dbReference>
<dbReference type="PROSITE" id="PS51257">
    <property type="entry name" value="PROKAR_LIPOPROTEIN"/>
    <property type="match status" value="1"/>
</dbReference>
<gene>
    <name evidence="9" type="ORF">D1614_13070</name>
</gene>
<comment type="caution">
    <text evidence="9">The sequence shown here is derived from an EMBL/GenBank/DDBJ whole genome shotgun (WGS) entry which is preliminary data.</text>
</comment>
<evidence type="ECO:0000256" key="1">
    <source>
        <dbReference type="ARBA" id="ARBA00004442"/>
    </source>
</evidence>
<organism evidence="9 10">
    <name type="scientific">Maribellus luteus</name>
    <dbReference type="NCBI Taxonomy" id="2305463"/>
    <lineage>
        <taxon>Bacteria</taxon>
        <taxon>Pseudomonadati</taxon>
        <taxon>Bacteroidota</taxon>
        <taxon>Bacteroidia</taxon>
        <taxon>Marinilabiliales</taxon>
        <taxon>Prolixibacteraceae</taxon>
        <taxon>Maribellus</taxon>
    </lineage>
</organism>
<dbReference type="Gene3D" id="1.25.40.390">
    <property type="match status" value="1"/>
</dbReference>
<accession>A0A399T1N5</accession>
<comment type="subcellular location">
    <subcellularLocation>
        <location evidence="1">Cell outer membrane</location>
    </subcellularLocation>
</comment>
<dbReference type="Pfam" id="PF07980">
    <property type="entry name" value="SusD_RagB"/>
    <property type="match status" value="1"/>
</dbReference>
<dbReference type="Pfam" id="PF14322">
    <property type="entry name" value="SusD-like_3"/>
    <property type="match status" value="1"/>
</dbReference>
<evidence type="ECO:0000256" key="4">
    <source>
        <dbReference type="ARBA" id="ARBA00023136"/>
    </source>
</evidence>
<feature type="chain" id="PRO_5017384344" evidence="6">
    <location>
        <begin position="22"/>
        <end position="633"/>
    </location>
</feature>
<feature type="domain" description="SusD-like N-terminal" evidence="8">
    <location>
        <begin position="105"/>
        <end position="227"/>
    </location>
</feature>